<dbReference type="AlphaFoldDB" id="A0A078B5L2"/>
<feature type="compositionally biased region" description="Low complexity" evidence="1">
    <location>
        <begin position="120"/>
        <end position="133"/>
    </location>
</feature>
<proteinExistence type="predicted"/>
<evidence type="ECO:0000256" key="1">
    <source>
        <dbReference type="SAM" id="MobiDB-lite"/>
    </source>
</evidence>
<gene>
    <name evidence="2" type="primary">Contig17734.g18854</name>
    <name evidence="2" type="ORF">STYLEM_17933</name>
</gene>
<feature type="compositionally biased region" description="Polar residues" evidence="1">
    <location>
        <begin position="624"/>
        <end position="639"/>
    </location>
</feature>
<feature type="compositionally biased region" description="Basic and acidic residues" evidence="1">
    <location>
        <begin position="422"/>
        <end position="444"/>
    </location>
</feature>
<protein>
    <submittedName>
        <fullName evidence="2">Uncharacterized protein</fullName>
    </submittedName>
</protein>
<evidence type="ECO:0000313" key="2">
    <source>
        <dbReference type="EMBL" id="CDW88808.1"/>
    </source>
</evidence>
<feature type="region of interest" description="Disordered" evidence="1">
    <location>
        <begin position="621"/>
        <end position="649"/>
    </location>
</feature>
<dbReference type="InParanoid" id="A0A078B5L2"/>
<evidence type="ECO:0000313" key="3">
    <source>
        <dbReference type="Proteomes" id="UP000039865"/>
    </source>
</evidence>
<feature type="region of interest" description="Disordered" evidence="1">
    <location>
        <begin position="416"/>
        <end position="448"/>
    </location>
</feature>
<feature type="region of interest" description="Disordered" evidence="1">
    <location>
        <begin position="218"/>
        <end position="301"/>
    </location>
</feature>
<sequence length="698" mass="79559">MNNQKDKKSNLRTSSLERILRVLKQKDGDQTNSQSIVEKRVDNEYYLYSNNSLLKTIDNPKNNNGAHIQSLTVQKQYKHLSSLMSIDPTIHKRNDNLMEAQRSEGASSQTSYYTKGPKCTSNNTTSNNTNNNNQGLRIRTISNTSQTANSNQTTSATSNGYNAVLNQKSQNYILQSQKQNKSQKIMQKHQTQTMAMQGCKEIFETIYGAKPCIAANSGIKKKSKKQGGQNTLKKPNSRANSTQKRNIQEILLNGPYNKDPSSHCNQDTYFSHHTRQSSQNFRTTQSKDRQGNLQSQTPADDRTQDLQYIQNNQNLAQVKSIMIEQQEQGQGGSEIGSRENTLYLKHSNQNQNVQSMLNGYKKGAAGTTNNANSIQYMVQSNLESLTESIEHQGPIIDMKKSSKIFTKPLIQSKSNQISVLNEKQEREPSKARSNKFESGNKKFSQEISSIHNDDIKQQVQRFMINQEKEHHNNQKFNQIQECHPIFTKKPQTQQVANRPNKPPANPSSNLKARIDYQNNAESSSKEDQNMMEEDLLPRSQTLGLLKPKRSILTSNIKQRPKQTNQFENLFEHPDFDEFKRVHQDPLQHFQQISQPIMHNGKINFEISVRESLNESSIRLDKDQNTLSEQNDNKSRQNPRTGGGAPKSPSELISDLDSFPFFENCIPGANLFRKRGINQINIEDLQLKAMLQLMESKFN</sequence>
<dbReference type="Proteomes" id="UP000039865">
    <property type="component" value="Unassembled WGS sequence"/>
</dbReference>
<organism evidence="2 3">
    <name type="scientific">Stylonychia lemnae</name>
    <name type="common">Ciliate</name>
    <dbReference type="NCBI Taxonomy" id="5949"/>
    <lineage>
        <taxon>Eukaryota</taxon>
        <taxon>Sar</taxon>
        <taxon>Alveolata</taxon>
        <taxon>Ciliophora</taxon>
        <taxon>Intramacronucleata</taxon>
        <taxon>Spirotrichea</taxon>
        <taxon>Stichotrichia</taxon>
        <taxon>Sporadotrichida</taxon>
        <taxon>Oxytrichidae</taxon>
        <taxon>Stylonychinae</taxon>
        <taxon>Stylonychia</taxon>
    </lineage>
</organism>
<reference evidence="2 3" key="1">
    <citation type="submission" date="2014-06" db="EMBL/GenBank/DDBJ databases">
        <authorList>
            <person name="Swart Estienne"/>
        </authorList>
    </citation>
    <scope>NUCLEOTIDE SEQUENCE [LARGE SCALE GENOMIC DNA]</scope>
    <source>
        <strain evidence="2 3">130c</strain>
    </source>
</reference>
<accession>A0A078B5L2</accession>
<feature type="compositionally biased region" description="Polar residues" evidence="1">
    <location>
        <begin position="104"/>
        <end position="113"/>
    </location>
</feature>
<feature type="region of interest" description="Disordered" evidence="1">
    <location>
        <begin position="103"/>
        <end position="135"/>
    </location>
</feature>
<name>A0A078B5L2_STYLE</name>
<feature type="compositionally biased region" description="Polar residues" evidence="1">
    <location>
        <begin position="262"/>
        <end position="284"/>
    </location>
</feature>
<dbReference type="EMBL" id="CCKQ01016913">
    <property type="protein sequence ID" value="CDW88808.1"/>
    <property type="molecule type" value="Genomic_DNA"/>
</dbReference>
<feature type="region of interest" description="Disordered" evidence="1">
    <location>
        <begin position="490"/>
        <end position="513"/>
    </location>
</feature>
<feature type="compositionally biased region" description="Polar residues" evidence="1">
    <location>
        <begin position="231"/>
        <end position="245"/>
    </location>
</feature>
<keyword evidence="3" id="KW-1185">Reference proteome</keyword>